<accession>A0A1G5QF08</accession>
<dbReference type="PANTHER" id="PTHR43384">
    <property type="entry name" value="SEPTUM SITE-DETERMINING PROTEIN MIND HOMOLOG, CHLOROPLASTIC-RELATED"/>
    <property type="match status" value="1"/>
</dbReference>
<dbReference type="STRING" id="415747.SAMN03097708_02002"/>
<evidence type="ECO:0000256" key="1">
    <source>
        <dbReference type="ARBA" id="ARBA00022741"/>
    </source>
</evidence>
<evidence type="ECO:0000313" key="3">
    <source>
        <dbReference type="EMBL" id="SCZ60186.1"/>
    </source>
</evidence>
<dbReference type="InterPro" id="IPR033756">
    <property type="entry name" value="YlxH/NBP35"/>
</dbReference>
<dbReference type="GO" id="GO:0005829">
    <property type="term" value="C:cytosol"/>
    <property type="evidence" value="ECO:0007669"/>
    <property type="project" value="TreeGrafter"/>
</dbReference>
<dbReference type="GO" id="GO:0005524">
    <property type="term" value="F:ATP binding"/>
    <property type="evidence" value="ECO:0007669"/>
    <property type="project" value="UniProtKB-KW"/>
</dbReference>
<dbReference type="GO" id="GO:0009898">
    <property type="term" value="C:cytoplasmic side of plasma membrane"/>
    <property type="evidence" value="ECO:0007669"/>
    <property type="project" value="TreeGrafter"/>
</dbReference>
<keyword evidence="2" id="KW-0067">ATP-binding</keyword>
<dbReference type="EMBL" id="FMWD01000005">
    <property type="protein sequence ID" value="SCZ60186.1"/>
    <property type="molecule type" value="Genomic_DNA"/>
</dbReference>
<keyword evidence="1" id="KW-0547">Nucleotide-binding</keyword>
<dbReference type="Gene3D" id="3.40.50.300">
    <property type="entry name" value="P-loop containing nucleotide triphosphate hydrolases"/>
    <property type="match status" value="1"/>
</dbReference>
<dbReference type="Proteomes" id="UP000199648">
    <property type="component" value="Unassembled WGS sequence"/>
</dbReference>
<dbReference type="GO" id="GO:0016887">
    <property type="term" value="F:ATP hydrolysis activity"/>
    <property type="evidence" value="ECO:0007669"/>
    <property type="project" value="TreeGrafter"/>
</dbReference>
<name>A0A1G5QF08_9GAMM</name>
<dbReference type="Pfam" id="PF10609">
    <property type="entry name" value="ParA"/>
    <property type="match status" value="1"/>
</dbReference>
<proteinExistence type="predicted"/>
<organism evidence="3 4">
    <name type="scientific">Thiohalomonas denitrificans</name>
    <dbReference type="NCBI Taxonomy" id="415747"/>
    <lineage>
        <taxon>Bacteria</taxon>
        <taxon>Pseudomonadati</taxon>
        <taxon>Pseudomonadota</taxon>
        <taxon>Gammaproteobacteria</taxon>
        <taxon>Thiohalomonadales</taxon>
        <taxon>Thiohalomonadaceae</taxon>
        <taxon>Thiohalomonas</taxon>
    </lineage>
</organism>
<dbReference type="SUPFAM" id="SSF52540">
    <property type="entry name" value="P-loop containing nucleoside triphosphate hydrolases"/>
    <property type="match status" value="1"/>
</dbReference>
<evidence type="ECO:0000256" key="2">
    <source>
        <dbReference type="ARBA" id="ARBA00022840"/>
    </source>
</evidence>
<dbReference type="InterPro" id="IPR050625">
    <property type="entry name" value="ParA/MinD_ATPase"/>
</dbReference>
<dbReference type="AlphaFoldDB" id="A0A1G5QF08"/>
<keyword evidence="4" id="KW-1185">Reference proteome</keyword>
<dbReference type="RefSeq" id="WP_092996156.1">
    <property type="nucleotide sequence ID" value="NZ_FMWD01000005.1"/>
</dbReference>
<dbReference type="OrthoDB" id="5813333at2"/>
<evidence type="ECO:0000313" key="4">
    <source>
        <dbReference type="Proteomes" id="UP000199648"/>
    </source>
</evidence>
<protein>
    <submittedName>
        <fullName evidence="3">Pilus assembly protein CpaE</fullName>
    </submittedName>
</protein>
<dbReference type="InterPro" id="IPR027417">
    <property type="entry name" value="P-loop_NTPase"/>
</dbReference>
<sequence length="399" mass="43338">MSGEWQVLLAGRARDELDSIQKLVEVSSGWRVTIRLITNGHIDPLYGVRELPSVLIFVLSGNWEEELRVLADRPVGTRVPTVIVGPRENTRAMRMAMRGGARDYFAFPVPADDLNGSLRQLASDQRATVPNSSVTESGPQLAVVVGAKGGAGSSVVAANLALALVGERMRVSLLDLDFQTSSLPTLLDLSPTGGGLEEAIHRALEMDEVAMEGYLLRHHSGLRLLSPTGRGAIGYSPHPEYIERILGLLKRSCDRVIVDIPRQIDLSSAVALGAADRVFLVLQQDVAHLREAKHFIESAAGYAGLDPKRIVAVVNRWQKRGTVSVQDIEKALGGVQVERLPNDYERISESVNSGIPVMEAAPRSAFGQAVKKMGRLLKPESAKRPKSRLGFSLLGWNRG</sequence>
<dbReference type="GO" id="GO:0051782">
    <property type="term" value="P:negative regulation of cell division"/>
    <property type="evidence" value="ECO:0007669"/>
    <property type="project" value="TreeGrafter"/>
</dbReference>
<dbReference type="PANTHER" id="PTHR43384:SF6">
    <property type="entry name" value="SEPTUM SITE-DETERMINING PROTEIN MIND HOMOLOG, CHLOROPLASTIC"/>
    <property type="match status" value="1"/>
</dbReference>
<gene>
    <name evidence="3" type="ORF">SAMN03097708_02002</name>
</gene>
<reference evidence="3 4" key="1">
    <citation type="submission" date="2016-10" db="EMBL/GenBank/DDBJ databases">
        <authorList>
            <person name="de Groot N.N."/>
        </authorList>
    </citation>
    <scope>NUCLEOTIDE SEQUENCE [LARGE SCALE GENOMIC DNA]</scope>
    <source>
        <strain evidence="3 4">HLD2</strain>
    </source>
</reference>